<accession>A0ABT6AFC1</accession>
<feature type="compositionally biased region" description="Low complexity" evidence="1">
    <location>
        <begin position="166"/>
        <end position="178"/>
    </location>
</feature>
<protein>
    <submittedName>
        <fullName evidence="2">Uncharacterized protein</fullName>
    </submittedName>
</protein>
<evidence type="ECO:0000313" key="2">
    <source>
        <dbReference type="EMBL" id="MDF3303346.1"/>
    </source>
</evidence>
<proteinExistence type="predicted"/>
<dbReference type="EMBL" id="JARJBB010000078">
    <property type="protein sequence ID" value="MDF3303346.1"/>
    <property type="molecule type" value="Genomic_DNA"/>
</dbReference>
<feature type="compositionally biased region" description="Polar residues" evidence="1">
    <location>
        <begin position="395"/>
        <end position="407"/>
    </location>
</feature>
<feature type="non-terminal residue" evidence="2">
    <location>
        <position position="417"/>
    </location>
</feature>
<gene>
    <name evidence="2" type="ORF">P3H78_33035</name>
</gene>
<feature type="region of interest" description="Disordered" evidence="1">
    <location>
        <begin position="270"/>
        <end position="417"/>
    </location>
</feature>
<sequence>MTASAEQTLRAVEAVIGRHSGRHTVQPAHHALRLVEQAAERLAEHLVPDRLRTTGATYPDKELQQDQDGITALAYLLDHLPFDDNMPAEAGHDLEAALRLCTGHRDVGGLAGEMHRHQKVADAAKTVLNNSGPQRGFFALALHNLARHHVDRLASHLPTLPADGAAARRATAPDGPADQSVTVPPGAQPYADAAHGRAAQDDLLELVRAAVLEGPRPLTHGPAPIVLAHLMQARDHGVVYSDHQALAAFAGQGREQAHLHRLDKTGDGGALEAAARAAEAHAGALAATEPRTMPSSPSTPNPAPNPRLPGRRRPTGCTAPRGSTTCPPSRSPCSPTSSPAVGETSWATGRSPPGGRRFKPPARPPSPRHYGASSPAARCAGRSPRSATGAPRCWTRSNRSWPWTRSARSWPARTPAT</sequence>
<dbReference type="Proteomes" id="UP001221150">
    <property type="component" value="Unassembled WGS sequence"/>
</dbReference>
<keyword evidence="3" id="KW-1185">Reference proteome</keyword>
<feature type="compositionally biased region" description="Low complexity" evidence="1">
    <location>
        <begin position="270"/>
        <end position="296"/>
    </location>
</feature>
<evidence type="ECO:0000256" key="1">
    <source>
        <dbReference type="SAM" id="MobiDB-lite"/>
    </source>
</evidence>
<evidence type="ECO:0000313" key="3">
    <source>
        <dbReference type="Proteomes" id="UP001221150"/>
    </source>
</evidence>
<organism evidence="2 3">
    <name type="scientific">Streptomyces tropicalis</name>
    <dbReference type="NCBI Taxonomy" id="3034234"/>
    <lineage>
        <taxon>Bacteria</taxon>
        <taxon>Bacillati</taxon>
        <taxon>Actinomycetota</taxon>
        <taxon>Actinomycetes</taxon>
        <taxon>Kitasatosporales</taxon>
        <taxon>Streptomycetaceae</taxon>
        <taxon>Streptomyces</taxon>
    </lineage>
</organism>
<reference evidence="2 3" key="1">
    <citation type="submission" date="2023-03" db="EMBL/GenBank/DDBJ databases">
        <title>Draft genome sequence of Streptomyces sp. K1PA1 isolated from peat swamp forest in Thailand.</title>
        <authorList>
            <person name="Klaysubun C."/>
            <person name="Duangmal K."/>
        </authorList>
    </citation>
    <scope>NUCLEOTIDE SEQUENCE [LARGE SCALE GENOMIC DNA]</scope>
    <source>
        <strain evidence="2 3">K1PA1</strain>
    </source>
</reference>
<comment type="caution">
    <text evidence="2">The sequence shown here is derived from an EMBL/GenBank/DDBJ whole genome shotgun (WGS) entry which is preliminary data.</text>
</comment>
<feature type="region of interest" description="Disordered" evidence="1">
    <location>
        <begin position="166"/>
        <end position="195"/>
    </location>
</feature>
<feature type="compositionally biased region" description="Pro residues" evidence="1">
    <location>
        <begin position="297"/>
        <end position="307"/>
    </location>
</feature>
<name>A0ABT6AFC1_9ACTN</name>
<feature type="compositionally biased region" description="Low complexity" evidence="1">
    <location>
        <begin position="320"/>
        <end position="339"/>
    </location>
</feature>